<keyword evidence="2" id="KW-1185">Reference proteome</keyword>
<dbReference type="RefSeq" id="WP_105595700.1">
    <property type="nucleotide sequence ID" value="NZ_PDET01000032.1"/>
</dbReference>
<evidence type="ECO:0000313" key="2">
    <source>
        <dbReference type="Proteomes" id="UP000239181"/>
    </source>
</evidence>
<dbReference type="EMBL" id="PDET01000032">
    <property type="protein sequence ID" value="PRD12468.1"/>
    <property type="molecule type" value="Genomic_DNA"/>
</dbReference>
<reference evidence="1 2" key="1">
    <citation type="submission" date="2017-10" db="EMBL/GenBank/DDBJ databases">
        <title>Draft genome of two endophytic bacteria isolated from 'guarana' Paullinia cupana (Mart.) Ducke.</title>
        <authorList>
            <person name="Siqueira K.A."/>
            <person name="Liotti R.G."/>
            <person name="Mendes T.A."/>
            <person name="Soares M.A."/>
        </authorList>
    </citation>
    <scope>NUCLEOTIDE SEQUENCE [LARGE SCALE GENOMIC DNA]</scope>
    <source>
        <strain evidence="1 2">342</strain>
    </source>
</reference>
<protein>
    <submittedName>
        <fullName evidence="1">Uncharacterized protein</fullName>
    </submittedName>
</protein>
<organism evidence="1 2">
    <name type="scientific">Pantoea coffeiphila</name>
    <dbReference type="NCBI Taxonomy" id="1465635"/>
    <lineage>
        <taxon>Bacteria</taxon>
        <taxon>Pseudomonadati</taxon>
        <taxon>Pseudomonadota</taxon>
        <taxon>Gammaproteobacteria</taxon>
        <taxon>Enterobacterales</taxon>
        <taxon>Erwiniaceae</taxon>
        <taxon>Pantoea</taxon>
    </lineage>
</organism>
<comment type="caution">
    <text evidence="1">The sequence shown here is derived from an EMBL/GenBank/DDBJ whole genome shotgun (WGS) entry which is preliminary data.</text>
</comment>
<dbReference type="AlphaFoldDB" id="A0A2S9I3U0"/>
<accession>A0A2S9I3U0</accession>
<gene>
    <name evidence="1" type="ORF">CQW29_26240</name>
</gene>
<dbReference type="Proteomes" id="UP000239181">
    <property type="component" value="Unassembled WGS sequence"/>
</dbReference>
<proteinExistence type="predicted"/>
<sequence length="223" mass="24948">MKSQDILVLFKILCITRAAAGELLLHPAASQQHAGWSDEAWEEGGSWEAGQLRQIDDLNEAEKRREYLFSVRGLSASLGISKSEINNCITRCLNVNLAKISRINQRIEVNKKTLFNFIRYGLRLVFPVKPAELTRGIPTTFSAPVLQGSLYSAGDFMLVWPDPLGKEMGLSIAPLYKSVPFAVRQDPELYACLALLDAVRIGNPREMKLALEKLEDKLFNDNV</sequence>
<name>A0A2S9I3U0_9GAMM</name>
<evidence type="ECO:0000313" key="1">
    <source>
        <dbReference type="EMBL" id="PRD12468.1"/>
    </source>
</evidence>
<dbReference type="OrthoDB" id="194359at2"/>